<accession>A7I4V7</accession>
<dbReference type="Pfam" id="PF18477">
    <property type="entry name" value="PIN_9"/>
    <property type="match status" value="1"/>
</dbReference>
<protein>
    <submittedName>
        <fullName evidence="2">Nucleotide binding protein, PINc</fullName>
    </submittedName>
</protein>
<dbReference type="AlphaFoldDB" id="A7I4V7"/>
<dbReference type="STRING" id="456442.Mboo_0246"/>
<dbReference type="EMBL" id="CP000780">
    <property type="protein sequence ID" value="ABS54768.1"/>
    <property type="molecule type" value="Genomic_DNA"/>
</dbReference>
<keyword evidence="3" id="KW-1185">Reference proteome</keyword>
<dbReference type="HOGENOM" id="CLU_107892_2_0_2"/>
<evidence type="ECO:0000313" key="2">
    <source>
        <dbReference type="EMBL" id="ABS54768.1"/>
    </source>
</evidence>
<gene>
    <name evidence="2" type="ordered locus">Mboo_0246</name>
</gene>
<organism evidence="2 3">
    <name type="scientific">Methanoregula boonei (strain DSM 21154 / JCM 14090 / 6A8)</name>
    <dbReference type="NCBI Taxonomy" id="456442"/>
    <lineage>
        <taxon>Archaea</taxon>
        <taxon>Methanobacteriati</taxon>
        <taxon>Methanobacteriota</taxon>
        <taxon>Stenosarchaea group</taxon>
        <taxon>Methanomicrobia</taxon>
        <taxon>Methanomicrobiales</taxon>
        <taxon>Methanoregulaceae</taxon>
        <taxon>Methanoregula</taxon>
    </lineage>
</organism>
<dbReference type="SUPFAM" id="SSF88723">
    <property type="entry name" value="PIN domain-like"/>
    <property type="match status" value="1"/>
</dbReference>
<dbReference type="InterPro" id="IPR029060">
    <property type="entry name" value="PIN-like_dom_sf"/>
</dbReference>
<dbReference type="CDD" id="cd09879">
    <property type="entry name" value="PIN_VapC_AF0591-like"/>
    <property type="match status" value="1"/>
</dbReference>
<evidence type="ECO:0000313" key="3">
    <source>
        <dbReference type="Proteomes" id="UP000002408"/>
    </source>
</evidence>
<evidence type="ECO:0000259" key="1">
    <source>
        <dbReference type="Pfam" id="PF18477"/>
    </source>
</evidence>
<dbReference type="KEGG" id="mbn:Mboo_0246"/>
<dbReference type="eggNOG" id="arCOG04312">
    <property type="taxonomic scope" value="Archaea"/>
</dbReference>
<sequence length="116" mass="12791">MMPAQFRIDLFNEIRELLGNFEPVVLQGVLQELGGLSRAKGNEGAAARFGLTLARQCTVAEGSSSPQPVDDQVIAWARENRGMVVTNDRRVRDALLADGLGVISMRKQKKLEIVRK</sequence>
<proteinExistence type="predicted"/>
<dbReference type="InterPro" id="IPR041120">
    <property type="entry name" value="PIN_9"/>
</dbReference>
<dbReference type="Proteomes" id="UP000002408">
    <property type="component" value="Chromosome"/>
</dbReference>
<feature type="domain" description="VapC9 PIN-like" evidence="1">
    <location>
        <begin position="1"/>
        <end position="107"/>
    </location>
</feature>
<dbReference type="Gene3D" id="3.40.50.1010">
    <property type="entry name" value="5'-nuclease"/>
    <property type="match status" value="1"/>
</dbReference>
<reference evidence="3" key="1">
    <citation type="journal article" date="2015" name="Microbiology">
        <title>Genome of Methanoregula boonei 6A8 reveals adaptations to oligotrophic peatland environments.</title>
        <authorList>
            <person name="Braeuer S."/>
            <person name="Cadillo-Quiroz H."/>
            <person name="Kyrpides N."/>
            <person name="Woyke T."/>
            <person name="Goodwin L."/>
            <person name="Detter C."/>
            <person name="Podell S."/>
            <person name="Yavitt J.B."/>
            <person name="Zinder S.H."/>
        </authorList>
    </citation>
    <scope>NUCLEOTIDE SEQUENCE [LARGE SCALE GENOMIC DNA]</scope>
    <source>
        <strain evidence="3">DSM 21154 / JCM 14090 / 6A8</strain>
    </source>
</reference>
<name>A7I4V7_METB6</name>